<sequence length="153" mass="16949">MTRVFDAKLLAACSEAALAQAPACHCLARDLSGWSSWPVAYREEHFVDVGTLARFAPEDATIEEYHPNGTSYWAPEAPIAPHYYPYNQCGVWACVACARLYLRHNDDGAYHADRRIRRVSPGLVVDAPHATDGREPPPEQPDTPVDSGCERII</sequence>
<evidence type="ECO:0008006" key="4">
    <source>
        <dbReference type="Google" id="ProtNLM"/>
    </source>
</evidence>
<proteinExistence type="predicted"/>
<dbReference type="Proteomes" id="UP000805841">
    <property type="component" value="Unassembled WGS sequence"/>
</dbReference>
<dbReference type="RefSeq" id="WP_190423057.1">
    <property type="nucleotide sequence ID" value="NZ_JAAOCA010000023.1"/>
</dbReference>
<dbReference type="EMBL" id="JAAOCA010000023">
    <property type="protein sequence ID" value="MBD1600617.1"/>
    <property type="molecule type" value="Genomic_DNA"/>
</dbReference>
<accession>A0ABR7Z5C3</accession>
<evidence type="ECO:0000256" key="1">
    <source>
        <dbReference type="SAM" id="MobiDB-lite"/>
    </source>
</evidence>
<protein>
    <recommendedName>
        <fullName evidence="4">Ferredoxin</fullName>
    </recommendedName>
</protein>
<comment type="caution">
    <text evidence="2">The sequence shown here is derived from an EMBL/GenBank/DDBJ whole genome shotgun (WGS) entry which is preliminary data.</text>
</comment>
<keyword evidence="3" id="KW-1185">Reference proteome</keyword>
<organism evidence="2 3">
    <name type="scientific">Pseudomonas typographi</name>
    <dbReference type="NCBI Taxonomy" id="2715964"/>
    <lineage>
        <taxon>Bacteria</taxon>
        <taxon>Pseudomonadati</taxon>
        <taxon>Pseudomonadota</taxon>
        <taxon>Gammaproteobacteria</taxon>
        <taxon>Pseudomonadales</taxon>
        <taxon>Pseudomonadaceae</taxon>
        <taxon>Pseudomonas</taxon>
    </lineage>
</organism>
<feature type="region of interest" description="Disordered" evidence="1">
    <location>
        <begin position="126"/>
        <end position="147"/>
    </location>
</feature>
<reference evidence="2 3" key="1">
    <citation type="journal article" date="2020" name="Insects">
        <title>Bacteria Belonging to Pseudomonas typographi sp. nov. from the Bark Beetle Ips typographus Have Genomic Potential to Aid in the Host Ecology.</title>
        <authorList>
            <person name="Peral-Aranega E."/>
            <person name="Saati-Santamaria Z."/>
            <person name="Kolarik M."/>
            <person name="Rivas R."/>
            <person name="Garcia-Fraile P."/>
        </authorList>
    </citation>
    <scope>NUCLEOTIDE SEQUENCE [LARGE SCALE GENOMIC DNA]</scope>
    <source>
        <strain evidence="2 3">CA3A</strain>
    </source>
</reference>
<name>A0ABR7Z5C3_9PSED</name>
<gene>
    <name evidence="2" type="ORF">HAQ05_18160</name>
</gene>
<evidence type="ECO:0000313" key="2">
    <source>
        <dbReference type="EMBL" id="MBD1600617.1"/>
    </source>
</evidence>
<evidence type="ECO:0000313" key="3">
    <source>
        <dbReference type="Proteomes" id="UP000805841"/>
    </source>
</evidence>